<feature type="domain" description="EGF-like" evidence="4">
    <location>
        <begin position="316"/>
        <end position="350"/>
    </location>
</feature>
<evidence type="ECO:0000313" key="7">
    <source>
        <dbReference type="Proteomes" id="UP000837857"/>
    </source>
</evidence>
<evidence type="ECO:0000259" key="5">
    <source>
        <dbReference type="PROSITE" id="PS51034"/>
    </source>
</evidence>
<dbReference type="EMBL" id="OW152819">
    <property type="protein sequence ID" value="CAH2073967.1"/>
    <property type="molecule type" value="Genomic_DNA"/>
</dbReference>
<evidence type="ECO:0000313" key="6">
    <source>
        <dbReference type="EMBL" id="CAH2073967.1"/>
    </source>
</evidence>
<feature type="disulfide bond" evidence="1">
    <location>
        <begin position="1627"/>
        <end position="1637"/>
    </location>
</feature>
<keyword evidence="1" id="KW-0245">EGF-like domain</keyword>
<evidence type="ECO:0000256" key="3">
    <source>
        <dbReference type="SAM" id="Phobius"/>
    </source>
</evidence>
<dbReference type="PROSITE" id="PS51034">
    <property type="entry name" value="ZP_2"/>
    <property type="match status" value="1"/>
</dbReference>
<feature type="domain" description="EGF-like" evidence="4">
    <location>
        <begin position="775"/>
        <end position="811"/>
    </location>
</feature>
<keyword evidence="1" id="KW-1015">Disulfide bond</keyword>
<gene>
    <name evidence="6" type="ORF">IPOD504_LOCUS15872</name>
</gene>
<dbReference type="SMART" id="SM00181">
    <property type="entry name" value="EGF"/>
    <property type="match status" value="32"/>
</dbReference>
<dbReference type="SUPFAM" id="SSF90148">
    <property type="entry name" value="DPY module"/>
    <property type="match status" value="2"/>
</dbReference>
<keyword evidence="7" id="KW-1185">Reference proteome</keyword>
<feature type="domain" description="EGF-like" evidence="4">
    <location>
        <begin position="361"/>
        <end position="399"/>
    </location>
</feature>
<feature type="domain" description="EGF-like" evidence="4">
    <location>
        <begin position="1362"/>
        <end position="1398"/>
    </location>
</feature>
<dbReference type="InterPro" id="IPR000742">
    <property type="entry name" value="EGF"/>
</dbReference>
<reference evidence="6" key="1">
    <citation type="submission" date="2022-03" db="EMBL/GenBank/DDBJ databases">
        <authorList>
            <person name="Martin H S."/>
        </authorList>
    </citation>
    <scope>NUCLEOTIDE SEQUENCE</scope>
</reference>
<comment type="caution">
    <text evidence="1">Lacks conserved residue(s) required for the propagation of feature annotation.</text>
</comment>
<evidence type="ECO:0000256" key="1">
    <source>
        <dbReference type="PROSITE-ProRule" id="PRU00076"/>
    </source>
</evidence>
<feature type="domain" description="EGF-like" evidence="4">
    <location>
        <begin position="922"/>
        <end position="959"/>
    </location>
</feature>
<dbReference type="Proteomes" id="UP000837857">
    <property type="component" value="Chromosome 7"/>
</dbReference>
<dbReference type="InterPro" id="IPR048407">
    <property type="entry name" value="Dumpy_DPY"/>
</dbReference>
<dbReference type="PANTHER" id="PTHR22963">
    <property type="entry name" value="ENDOGLIN-RELATED"/>
    <property type="match status" value="1"/>
</dbReference>
<keyword evidence="3" id="KW-0472">Membrane</keyword>
<feature type="non-terminal residue" evidence="6">
    <location>
        <position position="2319"/>
    </location>
</feature>
<organism evidence="6 7">
    <name type="scientific">Iphiclides podalirius</name>
    <name type="common">scarce swallowtail</name>
    <dbReference type="NCBI Taxonomy" id="110791"/>
    <lineage>
        <taxon>Eukaryota</taxon>
        <taxon>Metazoa</taxon>
        <taxon>Ecdysozoa</taxon>
        <taxon>Arthropoda</taxon>
        <taxon>Hexapoda</taxon>
        <taxon>Insecta</taxon>
        <taxon>Pterygota</taxon>
        <taxon>Neoptera</taxon>
        <taxon>Endopterygota</taxon>
        <taxon>Lepidoptera</taxon>
        <taxon>Glossata</taxon>
        <taxon>Ditrysia</taxon>
        <taxon>Papilionoidea</taxon>
        <taxon>Papilionidae</taxon>
        <taxon>Papilioninae</taxon>
        <taxon>Iphiclides</taxon>
    </lineage>
</organism>
<feature type="domain" description="EGF-like" evidence="4">
    <location>
        <begin position="155"/>
        <end position="193"/>
    </location>
</feature>
<evidence type="ECO:0000256" key="2">
    <source>
        <dbReference type="SAM" id="MobiDB-lite"/>
    </source>
</evidence>
<keyword evidence="3" id="KW-0812">Transmembrane</keyword>
<dbReference type="Pfam" id="PF21164">
    <property type="entry name" value="Dumpy_DPY"/>
    <property type="match status" value="5"/>
</dbReference>
<feature type="region of interest" description="Disordered" evidence="2">
    <location>
        <begin position="2231"/>
        <end position="2254"/>
    </location>
</feature>
<protein>
    <submittedName>
        <fullName evidence="6">Uncharacterized protein</fullName>
    </submittedName>
</protein>
<dbReference type="PROSITE" id="PS01186">
    <property type="entry name" value="EGF_2"/>
    <property type="match status" value="10"/>
</dbReference>
<feature type="transmembrane region" description="Helical" evidence="3">
    <location>
        <begin position="2270"/>
        <end position="2295"/>
    </location>
</feature>
<keyword evidence="3" id="KW-1133">Transmembrane helix</keyword>
<dbReference type="PANTHER" id="PTHR22963:SF39">
    <property type="entry name" value="DUMPY"/>
    <property type="match status" value="1"/>
</dbReference>
<proteinExistence type="predicted"/>
<accession>A0ABN8J8K5</accession>
<dbReference type="SMART" id="SM00274">
    <property type="entry name" value="FOLN"/>
    <property type="match status" value="12"/>
</dbReference>
<sequence>MQSYKPCTNLFMPSTLRRRPVHKMHCYPSCLEGYTGNPFDSCYVREVIENVPIQYDKCNPNPCGANADCNDGICSCKPNFFGNPYLSCRPECSHNSDCALNLVCNENTCVNPCIDLCGQGAQCEVYNHIPMCTCPPNTTGNAFFSCTPVAVQPERRNPCEPSPCGPYSTCRSMNEQAMCSCLIGYVGVPPSCRPECLVDSDCSSLMSCSNQKCIDPCSGLCGSNAQCQMVNHVPKCICITGYVGNPYDSCRIIKETPSDPCNPSPCGPYSVCKAVNGKAICSCSPEYIGSPPNCRPECVTSPECPLNKACVKQKCIDPCIGTCGENAQCRVHHHSPYCTCIAGFEGDPFSVCVQIVEKEVATSPCEPNPCGPFAICRDVGGSAICSCKSGYLGVPPKCGPECTINEDCPKDKTCLREKCIDPCTGSCGANTNCHAMNHLAICTCLPHYRGDPFVGCYVYEEKDQLQPVDPCARSPCGVNALCSNGSCECIPGYHGNPYIECRPECTMDNDCDKQLTCINYKCINPCKNACGVDAVCNVYNHIAICECPSPLQGDPFISCKRVVENNVVDPCSPNPCGPNSDCGPNADCVDGKCRCKVNFFGTPPFCRHECLSSIDCDWNLSCLNRRCVDPCPGACGQGAICTPTAHNPRCDCPPKTTGNPLYACRPINTIQIPQNTSCNPSPCGPGAICHIKGAAASCECEPGLRGDPYFGCRPECLADSDCSPTRACMRSRCRDPCKGTCGIDAECETVNHIPLCSCPPGTRGNAFVKCDPIPPALPCTPSPCGPGALCTVSGNTAVCSCPSGTSGDAVSTGCRPECVVSSECSRDRACVRNKCVDPCVGACGNGATCRVFDHAPICSCPPMTTGDPFLSCRTVSPEAHDPCDPNPCGPQGTCRDGFCTYYECTVNDDCPGDRSCINRKCSDPCINACGLNAICTGVRHTAVCSCPPGYTGYSFVRCDRITLTPTETPKPECRNDDQCSETAACVDSRCISVCGPTNCGLNAQCVGKQHRARCACLPGYEGDAYSGCYSVQCHSNNDCPDDESCESGSCVKVCSRIHCGVEAHCVARGHSASCECNPGAQGNPWTSCRRDECTNDEDCPTWLACRGKSCQDPCPGACAQGALCTVMRHAPICECPRGTQGNPRIKCEPVQADVECEGDADCGPDLACLRGACRNPCDATSCGARAVCRVANTLPFRTLVCECPKPLTGDASVQCVPKPQCQQDSECGDEERCSNGHCVAVCDERSCGSGAECRAQSHKATCRCVPPLQGDANVACTPGAEGTGCESDTDCGTAEACVARRCVAACAGACGAGALCSAPQHRARCHCPPGTAGDPARFCYTPECTSDENCPFDKSCVSGYCQDPCTLGSPCGRDATCVAVAHMATCRCPPGTQGDPSDACISVACHYNEDCANHQICNRLNHVCQPVCTDNACATGALCTANNHQPTCTCQPGTSGDPYVRGCGITQAVPECSKDIDCVAPLACVNARCIDLCLGNPCDEGLNCKIVDVLPLRAVACVCPEGGRVAPNNGCRPPPVSECSADSDCSDSQTCRRGSCVVACRAAPCGYNALCESIDHVSRCSCPPGYIGNPRIECNIEGRQPAIFECYMDAECDSEQACVERTCVNPCTNSCGIGALCRVINHKPQCSCPRGYSGDANTRCVPPSDKSVLPVGCKANSECPLSQACINGACASPCVCGDNAECNVIRHHPVCYCERGFSGNPYIGCTKVSCTSDNECSDNDTCYNGACVNPCIIEAPCAISAECYGQAHRPTCRCPVGTIGNPYAKCQSAECLACLNTTCVNSCLKSTPCGDNADCRVINTLPVRTLICECKPGYKGNALVECTPYLTPTAKCVDGQGIDGNGDCVPCNENEGRIIDARGRCVCDWDKGYTPRGNTCVAIGCRADDQCDEQSRCINGVCVNACEAEPCGQHTTCEVVGHRSHCSCIPGYVGNPRVQCYNATTPQDNYRTDFPLPDMQVHCLADGVRVSLKIKDFNGVLYVKGYSKDERCRLVVHTPESQESTVDFTVHFGDCGLVHVNGLASFVLVMQIHPTLLTSNAKAFHIKCIYQTGEQNVTLAFNVSMLTTAGTIANTGPPPTCSMRIVSRSGDEVSSAEIGENLVLQVDVQPSSIYGGFARSCIAKTSEVATNIENEYTVTDADGCATDAAIFGEWERSEDGSALRAAFNAFKFPSSDNIRFQCNIRVCFGKCQPVNCRGYDAFGKRRKREVIDPRDGFYNNEGQFREEPGQRDGSGAEAAGGANGGEVCVSAAGLAVALALTALLALVAVAAAVACWLVAWRRARPPPAPLPHPPDFPNPLFQR</sequence>
<feature type="domain" description="EGF-like" evidence="4">
    <location>
        <begin position="257"/>
        <end position="295"/>
    </location>
</feature>
<feature type="domain" description="EGF-like" evidence="4">
    <location>
        <begin position="1624"/>
        <end position="1661"/>
    </location>
</feature>
<evidence type="ECO:0000259" key="4">
    <source>
        <dbReference type="PROSITE" id="PS50026"/>
    </source>
</evidence>
<dbReference type="SMART" id="SM00286">
    <property type="entry name" value="PTI"/>
    <property type="match status" value="7"/>
</dbReference>
<dbReference type="InterPro" id="IPR001507">
    <property type="entry name" value="ZP_dom"/>
</dbReference>
<dbReference type="SMART" id="SM00241">
    <property type="entry name" value="ZP"/>
    <property type="match status" value="1"/>
</dbReference>
<dbReference type="PROSITE" id="PS50026">
    <property type="entry name" value="EGF_3"/>
    <property type="match status" value="9"/>
</dbReference>
<feature type="disulfide bond" evidence="1">
    <location>
        <begin position="925"/>
        <end position="935"/>
    </location>
</feature>
<feature type="domain" description="EGF-like" evidence="4">
    <location>
        <begin position="674"/>
        <end position="711"/>
    </location>
</feature>
<feature type="disulfide bond" evidence="1">
    <location>
        <begin position="319"/>
        <end position="329"/>
    </location>
</feature>
<dbReference type="InterPro" id="IPR003645">
    <property type="entry name" value="Fol_N"/>
</dbReference>
<name>A0ABN8J8K5_9NEOP</name>
<feature type="domain" description="ZP" evidence="5">
    <location>
        <begin position="1978"/>
        <end position="2219"/>
    </location>
</feature>